<gene>
    <name evidence="9" type="ORF">D3P04_10165</name>
</gene>
<dbReference type="RefSeq" id="WP_119748486.1">
    <property type="nucleotide sequence ID" value="NZ_QZCG01000006.1"/>
</dbReference>
<dbReference type="AlphaFoldDB" id="A0A418SWT6"/>
<name>A0A418SWT6_9RHOB</name>
<evidence type="ECO:0000256" key="6">
    <source>
        <dbReference type="ARBA" id="ARBA00025044"/>
    </source>
</evidence>
<comment type="subcellular location">
    <subcellularLocation>
        <location evidence="1">Cell membrane</location>
        <topology evidence="1">Peripheral membrane protein</topology>
    </subcellularLocation>
</comment>
<feature type="domain" description="Flagellar motor switch protein FliN-like C-terminal" evidence="8">
    <location>
        <begin position="251"/>
        <end position="320"/>
    </location>
</feature>
<keyword evidence="5" id="KW-0472">Membrane</keyword>
<dbReference type="Proteomes" id="UP000284202">
    <property type="component" value="Unassembled WGS sequence"/>
</dbReference>
<evidence type="ECO:0000256" key="3">
    <source>
        <dbReference type="ARBA" id="ARBA00022500"/>
    </source>
</evidence>
<dbReference type="Pfam" id="PF01052">
    <property type="entry name" value="FliMN_C"/>
    <property type="match status" value="1"/>
</dbReference>
<keyword evidence="3" id="KW-0145">Chemotaxis</keyword>
<dbReference type="Gene3D" id="2.30.330.10">
    <property type="entry name" value="SpoA-like"/>
    <property type="match status" value="1"/>
</dbReference>
<organism evidence="9 10">
    <name type="scientific">Paracoccus onubensis</name>
    <dbReference type="NCBI Taxonomy" id="1675788"/>
    <lineage>
        <taxon>Bacteria</taxon>
        <taxon>Pseudomonadati</taxon>
        <taxon>Pseudomonadota</taxon>
        <taxon>Alphaproteobacteria</taxon>
        <taxon>Rhodobacterales</taxon>
        <taxon>Paracoccaceae</taxon>
        <taxon>Paracoccus</taxon>
    </lineage>
</organism>
<dbReference type="OrthoDB" id="7824563at2"/>
<protein>
    <recommendedName>
        <fullName evidence="8">Flagellar motor switch protein FliN-like C-terminal domain-containing protein</fullName>
    </recommendedName>
</protein>
<evidence type="ECO:0000256" key="1">
    <source>
        <dbReference type="ARBA" id="ARBA00004202"/>
    </source>
</evidence>
<evidence type="ECO:0000256" key="2">
    <source>
        <dbReference type="ARBA" id="ARBA00022475"/>
    </source>
</evidence>
<dbReference type="InterPro" id="IPR036429">
    <property type="entry name" value="SpoA-like_sf"/>
</dbReference>
<dbReference type="InterPro" id="IPR001543">
    <property type="entry name" value="FliN-like_C"/>
</dbReference>
<sequence length="383" mass="40371">MDGQDRESSGGILRQLLLARNHSKAAHGRVPQLPLLPEQTPAQAAATAIERTAETLYHLPVQTESVTLNGVSLAEIPELLPDGALLMILQGKGEETGVMALCREAVAALIEMQTCVRVTARPVPNRRLTRGDALMCAEFANSLLAELATELGGLDGYSDWGDFRYATFLDDPRPLQLILDDGLFRSLTCRLAFGQDQVRQSTIFLALPRAASQPVAPSDPEPVAQPRSEPAPQALAGGGDSVSSADLAASVRDVPVDLFAMLCRRKITLGELRSLTEGAIISLPRVTLSDVTLELTSGEVLAGGKLGEAEGYHAIRLHDPAALVDDMTGSPSILPGDESASGLMPEAISAALPVDLDSPNIFLADAGEDHDLDITGIAPVNAG</sequence>
<keyword evidence="4" id="KW-0283">Flagellar rotation</keyword>
<keyword evidence="10" id="KW-1185">Reference proteome</keyword>
<comment type="function">
    <text evidence="6">FliM is one of three proteins (FliG, FliN, FliM) that forms the rotor-mounted switch complex (C ring), located at the base of the basal body. This complex interacts with the CheY and CheZ chemotaxis proteins, in addition to contacting components of the motor that determine the direction of flagellar rotation.</text>
</comment>
<evidence type="ECO:0000256" key="4">
    <source>
        <dbReference type="ARBA" id="ARBA00022779"/>
    </source>
</evidence>
<keyword evidence="2" id="KW-1003">Cell membrane</keyword>
<evidence type="ECO:0000259" key="8">
    <source>
        <dbReference type="Pfam" id="PF01052"/>
    </source>
</evidence>
<dbReference type="GO" id="GO:0006935">
    <property type="term" value="P:chemotaxis"/>
    <property type="evidence" value="ECO:0007669"/>
    <property type="project" value="UniProtKB-KW"/>
</dbReference>
<evidence type="ECO:0000256" key="7">
    <source>
        <dbReference type="SAM" id="MobiDB-lite"/>
    </source>
</evidence>
<dbReference type="GO" id="GO:0005886">
    <property type="term" value="C:plasma membrane"/>
    <property type="evidence" value="ECO:0007669"/>
    <property type="project" value="UniProtKB-SubCell"/>
</dbReference>
<proteinExistence type="predicted"/>
<evidence type="ECO:0000313" key="10">
    <source>
        <dbReference type="Proteomes" id="UP000284202"/>
    </source>
</evidence>
<dbReference type="InterPro" id="IPR028976">
    <property type="entry name" value="CheC-like_sf"/>
</dbReference>
<dbReference type="GO" id="GO:0097588">
    <property type="term" value="P:archaeal or bacterial-type flagellum-dependent cell motility"/>
    <property type="evidence" value="ECO:0007669"/>
    <property type="project" value="UniProtKB-KW"/>
</dbReference>
<dbReference type="EMBL" id="QZCG01000006">
    <property type="protein sequence ID" value="RJE85371.1"/>
    <property type="molecule type" value="Genomic_DNA"/>
</dbReference>
<evidence type="ECO:0000313" key="9">
    <source>
        <dbReference type="EMBL" id="RJE85371.1"/>
    </source>
</evidence>
<evidence type="ECO:0000256" key="5">
    <source>
        <dbReference type="ARBA" id="ARBA00023136"/>
    </source>
</evidence>
<dbReference type="SUPFAM" id="SSF101801">
    <property type="entry name" value="Surface presentation of antigens (SPOA)"/>
    <property type="match status" value="1"/>
</dbReference>
<accession>A0A418SWT6</accession>
<comment type="caution">
    <text evidence="9">The sequence shown here is derived from an EMBL/GenBank/DDBJ whole genome shotgun (WGS) entry which is preliminary data.</text>
</comment>
<dbReference type="Gene3D" id="3.40.1550.10">
    <property type="entry name" value="CheC-like"/>
    <property type="match status" value="1"/>
</dbReference>
<reference evidence="10" key="1">
    <citation type="submission" date="2018-09" db="EMBL/GenBank/DDBJ databases">
        <title>Acidovorax cavernicola nov. sp. isolated from Gruta de las Maravillas (Aracena, Spain).</title>
        <authorList>
            <person name="Jurado V."/>
            <person name="Gutierrez-Patricio S."/>
            <person name="Gonzalez-Pimentel J.L."/>
            <person name="Miller A.Z."/>
            <person name="Laiz L."/>
            <person name="Saiz-Jimenez C."/>
        </authorList>
    </citation>
    <scope>NUCLEOTIDE SEQUENCE [LARGE SCALE GENOMIC DNA]</scope>
    <source>
        <strain evidence="10">1011MAR3C25</strain>
    </source>
</reference>
<feature type="region of interest" description="Disordered" evidence="7">
    <location>
        <begin position="213"/>
        <end position="240"/>
    </location>
</feature>